<feature type="region of interest" description="Disordered" evidence="1">
    <location>
        <begin position="46"/>
        <end position="65"/>
    </location>
</feature>
<proteinExistence type="predicted"/>
<gene>
    <name evidence="2" type="ORF">DEO72_LG1g3068</name>
</gene>
<evidence type="ECO:0000313" key="2">
    <source>
        <dbReference type="EMBL" id="QCD79427.1"/>
    </source>
</evidence>
<sequence>MLHVCNSSEQPRTIGSTALHQRTKLATTSIDGARDLEARISIYTRATPSSSQEQPCSTMPPRETTTSAHVLAEKRNHHYCTIRVCERRLLCASRQDCHGCTFIFAATFMAAPCSNAKSPHSIPQ</sequence>
<accession>A0A4D6KU98</accession>
<dbReference type="EMBL" id="CP039345">
    <property type="protein sequence ID" value="QCD79427.1"/>
    <property type="molecule type" value="Genomic_DNA"/>
</dbReference>
<organism evidence="2 3">
    <name type="scientific">Vigna unguiculata</name>
    <name type="common">Cowpea</name>
    <dbReference type="NCBI Taxonomy" id="3917"/>
    <lineage>
        <taxon>Eukaryota</taxon>
        <taxon>Viridiplantae</taxon>
        <taxon>Streptophyta</taxon>
        <taxon>Embryophyta</taxon>
        <taxon>Tracheophyta</taxon>
        <taxon>Spermatophyta</taxon>
        <taxon>Magnoliopsida</taxon>
        <taxon>eudicotyledons</taxon>
        <taxon>Gunneridae</taxon>
        <taxon>Pentapetalae</taxon>
        <taxon>rosids</taxon>
        <taxon>fabids</taxon>
        <taxon>Fabales</taxon>
        <taxon>Fabaceae</taxon>
        <taxon>Papilionoideae</taxon>
        <taxon>50 kb inversion clade</taxon>
        <taxon>NPAAA clade</taxon>
        <taxon>indigoferoid/millettioid clade</taxon>
        <taxon>Phaseoleae</taxon>
        <taxon>Vigna</taxon>
    </lineage>
</organism>
<name>A0A4D6KU98_VIGUN</name>
<keyword evidence="3" id="KW-1185">Reference proteome</keyword>
<reference evidence="2 3" key="1">
    <citation type="submission" date="2019-04" db="EMBL/GenBank/DDBJ databases">
        <title>An improved genome assembly and genetic linkage map for asparagus bean, Vigna unguiculata ssp. sesquipedialis.</title>
        <authorList>
            <person name="Xia Q."/>
            <person name="Zhang R."/>
            <person name="Dong Y."/>
        </authorList>
    </citation>
    <scope>NUCLEOTIDE SEQUENCE [LARGE SCALE GENOMIC DNA]</scope>
    <source>
        <tissue evidence="2">Leaf</tissue>
    </source>
</reference>
<evidence type="ECO:0000313" key="3">
    <source>
        <dbReference type="Proteomes" id="UP000501690"/>
    </source>
</evidence>
<dbReference type="Proteomes" id="UP000501690">
    <property type="component" value="Linkage Group LG1"/>
</dbReference>
<dbReference type="AlphaFoldDB" id="A0A4D6KU98"/>
<protein>
    <submittedName>
        <fullName evidence="2">Uncharacterized protein</fullName>
    </submittedName>
</protein>
<evidence type="ECO:0000256" key="1">
    <source>
        <dbReference type="SAM" id="MobiDB-lite"/>
    </source>
</evidence>